<dbReference type="InterPro" id="IPR037066">
    <property type="entry name" value="Plug_dom_sf"/>
</dbReference>
<dbReference type="PANTHER" id="PTHR47234:SF2">
    <property type="entry name" value="TONB-DEPENDENT RECEPTOR"/>
    <property type="match status" value="1"/>
</dbReference>
<dbReference type="Proteomes" id="UP001379235">
    <property type="component" value="Unassembled WGS sequence"/>
</dbReference>
<evidence type="ECO:0000256" key="7">
    <source>
        <dbReference type="ARBA" id="ARBA00023237"/>
    </source>
</evidence>
<protein>
    <submittedName>
        <fullName evidence="13">TonB-dependent receptor</fullName>
    </submittedName>
</protein>
<reference evidence="13 14" key="1">
    <citation type="submission" date="2024-03" db="EMBL/GenBank/DDBJ databases">
        <authorList>
            <person name="Jo J.-H."/>
        </authorList>
    </citation>
    <scope>NUCLEOTIDE SEQUENCE [LARGE SCALE GENOMIC DNA]</scope>
    <source>
        <strain evidence="13 14">AS3R-12</strain>
    </source>
</reference>
<dbReference type="Pfam" id="PF07715">
    <property type="entry name" value="Plug"/>
    <property type="match status" value="1"/>
</dbReference>
<keyword evidence="6 8" id="KW-0472">Membrane</keyword>
<dbReference type="InterPro" id="IPR039426">
    <property type="entry name" value="TonB-dep_rcpt-like"/>
</dbReference>
<evidence type="ECO:0000256" key="10">
    <source>
        <dbReference type="SAM" id="SignalP"/>
    </source>
</evidence>
<keyword evidence="14" id="KW-1185">Reference proteome</keyword>
<dbReference type="PROSITE" id="PS52016">
    <property type="entry name" value="TONB_DEPENDENT_REC_3"/>
    <property type="match status" value="1"/>
</dbReference>
<comment type="similarity">
    <text evidence="8 9">Belongs to the TonB-dependent receptor family.</text>
</comment>
<feature type="domain" description="TonB-dependent receptor-like beta-barrel" evidence="11">
    <location>
        <begin position="411"/>
        <end position="875"/>
    </location>
</feature>
<dbReference type="PANTHER" id="PTHR47234">
    <property type="match status" value="1"/>
</dbReference>
<evidence type="ECO:0000256" key="9">
    <source>
        <dbReference type="RuleBase" id="RU003357"/>
    </source>
</evidence>
<comment type="caution">
    <text evidence="13">The sequence shown here is derived from an EMBL/GenBank/DDBJ whole genome shotgun (WGS) entry which is preliminary data.</text>
</comment>
<dbReference type="RefSeq" id="WP_339964513.1">
    <property type="nucleotide sequence ID" value="NZ_JBBHJY010000001.1"/>
</dbReference>
<dbReference type="Pfam" id="PF00593">
    <property type="entry name" value="TonB_dep_Rec_b-barrel"/>
    <property type="match status" value="1"/>
</dbReference>
<keyword evidence="3 8" id="KW-1134">Transmembrane beta strand</keyword>
<organism evidence="13 14">
    <name type="scientific">Novosphingobium aquae</name>
    <dbReference type="NCBI Taxonomy" id="3133435"/>
    <lineage>
        <taxon>Bacteria</taxon>
        <taxon>Pseudomonadati</taxon>
        <taxon>Pseudomonadota</taxon>
        <taxon>Alphaproteobacteria</taxon>
        <taxon>Sphingomonadales</taxon>
        <taxon>Sphingomonadaceae</taxon>
        <taxon>Novosphingobium</taxon>
    </lineage>
</organism>
<evidence type="ECO:0000259" key="12">
    <source>
        <dbReference type="Pfam" id="PF07715"/>
    </source>
</evidence>
<feature type="domain" description="TonB-dependent receptor plug" evidence="12">
    <location>
        <begin position="60"/>
        <end position="173"/>
    </location>
</feature>
<evidence type="ECO:0000256" key="6">
    <source>
        <dbReference type="ARBA" id="ARBA00023136"/>
    </source>
</evidence>
<feature type="signal peptide" evidence="10">
    <location>
        <begin position="1"/>
        <end position="28"/>
    </location>
</feature>
<evidence type="ECO:0000313" key="13">
    <source>
        <dbReference type="EMBL" id="MEJ6008842.1"/>
    </source>
</evidence>
<keyword evidence="7 8" id="KW-0998">Cell outer membrane</keyword>
<dbReference type="InterPro" id="IPR036942">
    <property type="entry name" value="Beta-barrel_TonB_sf"/>
</dbReference>
<evidence type="ECO:0000256" key="3">
    <source>
        <dbReference type="ARBA" id="ARBA00022452"/>
    </source>
</evidence>
<dbReference type="EMBL" id="JBBHJY010000001">
    <property type="protein sequence ID" value="MEJ6008842.1"/>
    <property type="molecule type" value="Genomic_DNA"/>
</dbReference>
<evidence type="ECO:0000256" key="4">
    <source>
        <dbReference type="ARBA" id="ARBA00022692"/>
    </source>
</evidence>
<keyword evidence="2 8" id="KW-0813">Transport</keyword>
<dbReference type="InterPro" id="IPR000531">
    <property type="entry name" value="Beta-barrel_TonB"/>
</dbReference>
<evidence type="ECO:0000256" key="2">
    <source>
        <dbReference type="ARBA" id="ARBA00022448"/>
    </source>
</evidence>
<name>A0ABU8S4L3_9SPHN</name>
<comment type="subcellular location">
    <subcellularLocation>
        <location evidence="1 8">Cell outer membrane</location>
        <topology evidence="1 8">Multi-pass membrane protein</topology>
    </subcellularLocation>
</comment>
<keyword evidence="10" id="KW-0732">Signal</keyword>
<dbReference type="Gene3D" id="2.40.170.20">
    <property type="entry name" value="TonB-dependent receptor, beta-barrel domain"/>
    <property type="match status" value="1"/>
</dbReference>
<keyword evidence="5 9" id="KW-0798">TonB box</keyword>
<gene>
    <name evidence="13" type="ORF">WG900_02800</name>
</gene>
<evidence type="ECO:0000256" key="8">
    <source>
        <dbReference type="PROSITE-ProRule" id="PRU01360"/>
    </source>
</evidence>
<keyword evidence="4 8" id="KW-0812">Transmembrane</keyword>
<dbReference type="InterPro" id="IPR012910">
    <property type="entry name" value="Plug_dom"/>
</dbReference>
<evidence type="ECO:0000256" key="1">
    <source>
        <dbReference type="ARBA" id="ARBA00004571"/>
    </source>
</evidence>
<accession>A0ABU8S4L3</accession>
<sequence length="915" mass="95979">MRISGKTRFGTSTCIMALALIAPSVAFAQSADNAADEAKADEEIVVTGTSIRGEAPVGSSLIQVGRGDIDASVSTTTTQLVREVPQIFNFGVTDSARNQSGGAGNIVYGNSINIRGLGPFATLTLIDGRRAVGQGTLGASVDPGNIPAIALERIEIIADGASAVYGSDAVAGVANLILRRKYDGIGADVQYGWADGYNEFTANAIIGMEWDTGHFTLSGQHTYRSALSGADRDFYVADLRPFGGADYRTVGQCAPGTISLGGTTYAIPAGGATSTNLVAGTVNRCDSLKTTDILPQQEINGGVLTFDQELGEGANFFVTGLYSRRDGFRRSATGSANVVVPNTNPFFVSPAGATLATCPASAGVASTVRCETVQLNFANIYGPNGTSKITSEVYQITGGVDIALSPKWNMNAYVTGGYNHDHVFSVGGGTDAANLAAALRSNDPATALNPFGTAGGNSAATIASVFDNLTDTDGRTKFMDAGAKLDGSLFTLPGGDIKVAFGVELQKTQLRTGQVRGRKGAQTGTDQKLSRNVSSAYAELLIPVFGEENATPGFHSLDINIAGRIDHYSDVGSTKNPKFGINWSPVEDLKIHASYGESFRAPLLTNLVSAGGSQLFLQNYFDPTANGGAGATVEGIALSGGNLGLKPETARTWSFGFEYNPSFLPGAQLSINYFDLKYEGQIVSYLSNLNLLRQESLFSSIITRGTAGQAAVQTQLNNGINIANGRSVADALAAGNRAFVDGRTNNLGLTLAKGIDFGLVVPFELGADTTLRASVRGSRFFSYKVALTPGGTILEQLNNIDYPLKFRARAALMLDHGPFNFNLYANYTNGYNNTFSTLKPKIASSTTVDLSASYDFGEMLGVTKRFQLGVNVTNLFDKDPPFADLAPSNNGGGGFDPTVASPIGRIVSVSLRTKF</sequence>
<evidence type="ECO:0000259" key="11">
    <source>
        <dbReference type="Pfam" id="PF00593"/>
    </source>
</evidence>
<dbReference type="SUPFAM" id="SSF56935">
    <property type="entry name" value="Porins"/>
    <property type="match status" value="1"/>
</dbReference>
<keyword evidence="13" id="KW-0675">Receptor</keyword>
<feature type="chain" id="PRO_5046788955" evidence="10">
    <location>
        <begin position="29"/>
        <end position="915"/>
    </location>
</feature>
<evidence type="ECO:0000313" key="14">
    <source>
        <dbReference type="Proteomes" id="UP001379235"/>
    </source>
</evidence>
<evidence type="ECO:0000256" key="5">
    <source>
        <dbReference type="ARBA" id="ARBA00023077"/>
    </source>
</evidence>
<dbReference type="Gene3D" id="2.170.130.10">
    <property type="entry name" value="TonB-dependent receptor, plug domain"/>
    <property type="match status" value="1"/>
</dbReference>
<proteinExistence type="inferred from homology"/>